<evidence type="ECO:0000256" key="1">
    <source>
        <dbReference type="SAM" id="MobiDB-lite"/>
    </source>
</evidence>
<reference evidence="3" key="1">
    <citation type="submission" date="2022-07" db="EMBL/GenBank/DDBJ databases">
        <title>Phylogenomic reconstructions and comparative analyses of Kickxellomycotina fungi.</title>
        <authorList>
            <person name="Reynolds N.K."/>
            <person name="Stajich J.E."/>
            <person name="Barry K."/>
            <person name="Grigoriev I.V."/>
            <person name="Crous P."/>
            <person name="Smith M.E."/>
        </authorList>
    </citation>
    <scope>NUCLEOTIDE SEQUENCE</scope>
    <source>
        <strain evidence="3">IMI 214461</strain>
    </source>
</reference>
<keyword evidence="2" id="KW-0472">Membrane</keyword>
<feature type="non-terminal residue" evidence="3">
    <location>
        <position position="1"/>
    </location>
</feature>
<evidence type="ECO:0000313" key="3">
    <source>
        <dbReference type="EMBL" id="KAJ2000394.1"/>
    </source>
</evidence>
<organism evidence="3 4">
    <name type="scientific">Coemansia thaxteri</name>
    <dbReference type="NCBI Taxonomy" id="2663907"/>
    <lineage>
        <taxon>Eukaryota</taxon>
        <taxon>Fungi</taxon>
        <taxon>Fungi incertae sedis</taxon>
        <taxon>Zoopagomycota</taxon>
        <taxon>Kickxellomycotina</taxon>
        <taxon>Kickxellomycetes</taxon>
        <taxon>Kickxellales</taxon>
        <taxon>Kickxellaceae</taxon>
        <taxon>Coemansia</taxon>
    </lineage>
</organism>
<feature type="transmembrane region" description="Helical" evidence="2">
    <location>
        <begin position="66"/>
        <end position="90"/>
    </location>
</feature>
<dbReference type="Proteomes" id="UP001150907">
    <property type="component" value="Unassembled WGS sequence"/>
</dbReference>
<dbReference type="AlphaFoldDB" id="A0A9W8BAM6"/>
<evidence type="ECO:0000313" key="4">
    <source>
        <dbReference type="Proteomes" id="UP001150907"/>
    </source>
</evidence>
<dbReference type="EMBL" id="JANBQF010000539">
    <property type="protein sequence ID" value="KAJ2000394.1"/>
    <property type="molecule type" value="Genomic_DNA"/>
</dbReference>
<evidence type="ECO:0000256" key="2">
    <source>
        <dbReference type="SAM" id="Phobius"/>
    </source>
</evidence>
<protein>
    <submittedName>
        <fullName evidence="3">Uncharacterized protein</fullName>
    </submittedName>
</protein>
<keyword evidence="4" id="KW-1185">Reference proteome</keyword>
<dbReference type="OrthoDB" id="2418712at2759"/>
<accession>A0A9W8BAM6</accession>
<keyword evidence="2" id="KW-1133">Transmembrane helix</keyword>
<comment type="caution">
    <text evidence="3">The sequence shown here is derived from an EMBL/GenBank/DDBJ whole genome shotgun (WGS) entry which is preliminary data.</text>
</comment>
<feature type="region of interest" description="Disordered" evidence="1">
    <location>
        <begin position="116"/>
        <end position="137"/>
    </location>
</feature>
<name>A0A9W8BAM6_9FUNG</name>
<keyword evidence="2" id="KW-0812">Transmembrane</keyword>
<sequence length="189" mass="20632">RINQPVLMRNTLQALETDAGGGSIRLPDSIEEYDSNCERIPALQTLASTGQDVMLPLPEDNGTSSLVSMISLLYWTLLFTLGALMLDSFLCQVAGKRVMGTVDKIAQLEVSIDDEKAGEDRDVRRGPPTRSANRDTANVSNTVGRFVRWYIEGPEELVSSGSSSMSGAAPRSLRARKSSTLRGSFRHIE</sequence>
<proteinExistence type="predicted"/>
<feature type="compositionally biased region" description="Basic and acidic residues" evidence="1">
    <location>
        <begin position="116"/>
        <end position="125"/>
    </location>
</feature>
<feature type="region of interest" description="Disordered" evidence="1">
    <location>
        <begin position="157"/>
        <end position="189"/>
    </location>
</feature>
<gene>
    <name evidence="3" type="ORF">H4R26_004639</name>
</gene>